<evidence type="ECO:0000259" key="1">
    <source>
        <dbReference type="PROSITE" id="PS51352"/>
    </source>
</evidence>
<dbReference type="InterPro" id="IPR036249">
    <property type="entry name" value="Thioredoxin-like_sf"/>
</dbReference>
<dbReference type="Pfam" id="PF13098">
    <property type="entry name" value="Thioredoxin_2"/>
    <property type="match status" value="1"/>
</dbReference>
<dbReference type="Gene3D" id="3.40.30.10">
    <property type="entry name" value="Glutaredoxin"/>
    <property type="match status" value="1"/>
</dbReference>
<dbReference type="KEGG" id="fng:JM64_08760"/>
<sequence length="232" mass="26693">MLNRLRRFLVLVAFFTLSISAVTTYAYEFEFRDLGTAHKVANIEGKMVLIAFTSESCYYCRLFDKEVLTNKQVQDFLRGNYIFVRIEPGNDKTSFLGKTYTNNELFGAFGVRGTPTFVFLKDKTQITQVPGYMPAENFLKALRFIVKVVEENYKESFEAYSKKKDDYKGRPTIVKIKQNDAQFVLNYDKNAKRVDSIPSNVDINTVYVTTSVEIANKLKETGVVRVLLVENR</sequence>
<feature type="domain" description="Thioredoxin" evidence="1">
    <location>
        <begin position="20"/>
        <end position="147"/>
    </location>
</feature>
<dbReference type="InterPro" id="IPR013766">
    <property type="entry name" value="Thioredoxin_domain"/>
</dbReference>
<dbReference type="EMBL" id="DTBH01000162">
    <property type="protein sequence ID" value="HGQ77830.1"/>
    <property type="molecule type" value="Genomic_DNA"/>
</dbReference>
<reference evidence="2 5" key="1">
    <citation type="submission" date="2014-08" db="EMBL/GenBank/DDBJ databases">
        <title>Fervidobacterium pennivorans DYC genome.</title>
        <authorList>
            <person name="Wushke S."/>
        </authorList>
    </citation>
    <scope>NUCLEOTIDE SEQUENCE [LARGE SCALE GENOMIC DNA]</scope>
    <source>
        <strain evidence="2 5">DYC</strain>
    </source>
</reference>
<evidence type="ECO:0000313" key="4">
    <source>
        <dbReference type="EMBL" id="HGU42549.1"/>
    </source>
</evidence>
<dbReference type="PATRIC" id="fig|93466.3.peg.1839"/>
<organism evidence="2 5">
    <name type="scientific">Fervidobacterium pennivorans</name>
    <dbReference type="NCBI Taxonomy" id="93466"/>
    <lineage>
        <taxon>Bacteria</taxon>
        <taxon>Thermotogati</taxon>
        <taxon>Thermotogota</taxon>
        <taxon>Thermotogae</taxon>
        <taxon>Thermotogales</taxon>
        <taxon>Fervidobacteriaceae</taxon>
        <taxon>Fervidobacterium</taxon>
    </lineage>
</organism>
<dbReference type="Proteomes" id="UP000077096">
    <property type="component" value="Chromosome"/>
</dbReference>
<dbReference type="InterPro" id="IPR012336">
    <property type="entry name" value="Thioredoxin-like_fold"/>
</dbReference>
<name>A0A172T4Q9_FERPE</name>
<dbReference type="AlphaFoldDB" id="A0A172T4Q9"/>
<reference evidence="3" key="2">
    <citation type="journal article" date="2020" name="mSystems">
        <title>Genome- and Community-Level Interaction Insights into Carbon Utilization and Element Cycling Functions of Hydrothermarchaeota in Hydrothermal Sediment.</title>
        <authorList>
            <person name="Zhou Z."/>
            <person name="Liu Y."/>
            <person name="Xu W."/>
            <person name="Pan J."/>
            <person name="Luo Z.H."/>
            <person name="Li M."/>
        </authorList>
    </citation>
    <scope>NUCLEOTIDE SEQUENCE [LARGE SCALE GENOMIC DNA]</scope>
    <source>
        <strain evidence="4">SpSt-604</strain>
        <strain evidence="3">SpSt-640</strain>
    </source>
</reference>
<proteinExistence type="predicted"/>
<evidence type="ECO:0000313" key="2">
    <source>
        <dbReference type="EMBL" id="ANE42009.1"/>
    </source>
</evidence>
<evidence type="ECO:0000313" key="3">
    <source>
        <dbReference type="EMBL" id="HGQ77830.1"/>
    </source>
</evidence>
<accession>A0A172T4Q9</accession>
<dbReference type="EMBL" id="DSZT01000207">
    <property type="protein sequence ID" value="HGU42549.1"/>
    <property type="molecule type" value="Genomic_DNA"/>
</dbReference>
<evidence type="ECO:0000313" key="5">
    <source>
        <dbReference type="Proteomes" id="UP000077096"/>
    </source>
</evidence>
<gene>
    <name evidence="4" type="ORF">ENT72_06520</name>
    <name evidence="3" type="ORF">ENU12_08050</name>
    <name evidence="2" type="ORF">JM64_08760</name>
</gene>
<dbReference type="EMBL" id="CP011393">
    <property type="protein sequence ID" value="ANE42009.1"/>
    <property type="molecule type" value="Genomic_DNA"/>
</dbReference>
<dbReference type="SUPFAM" id="SSF52833">
    <property type="entry name" value="Thioredoxin-like"/>
    <property type="match status" value="1"/>
</dbReference>
<dbReference type="PROSITE" id="PS51352">
    <property type="entry name" value="THIOREDOXIN_2"/>
    <property type="match status" value="1"/>
</dbReference>
<dbReference type="OrthoDB" id="45891at2"/>
<protein>
    <submittedName>
        <fullName evidence="3">DUF255 domain-containing protein</fullName>
    </submittedName>
    <submittedName>
        <fullName evidence="2">Thioredoxin</fullName>
    </submittedName>
</protein>